<evidence type="ECO:0000313" key="1">
    <source>
        <dbReference type="EMBL" id="AXI80335.1"/>
    </source>
</evidence>
<protein>
    <submittedName>
        <fullName evidence="1">Uncharacterized protein</fullName>
    </submittedName>
</protein>
<dbReference type="KEGG" id="stri:C7M71_025970"/>
<dbReference type="Proteomes" id="UP000249340">
    <property type="component" value="Chromosome"/>
</dbReference>
<proteinExistence type="predicted"/>
<name>A0A345T2Y0_9ACTN</name>
<accession>A0A345T2Y0</accession>
<gene>
    <name evidence="1" type="ORF">C7M71_025970</name>
</gene>
<dbReference type="OrthoDB" id="9793175at2"/>
<dbReference type="EMBL" id="CP031264">
    <property type="protein sequence ID" value="AXI80335.1"/>
    <property type="molecule type" value="Genomic_DNA"/>
</dbReference>
<reference evidence="2" key="1">
    <citation type="submission" date="2018-07" db="EMBL/GenBank/DDBJ databases">
        <title>Streptacidiphilus bronchialis DSM 106435 chromosome.</title>
        <authorList>
            <person name="Batra D."/>
            <person name="Gulvik C.A."/>
        </authorList>
    </citation>
    <scope>NUCLEOTIDE SEQUENCE [LARGE SCALE GENOMIC DNA]</scope>
    <source>
        <strain evidence="2">DSM 106435</strain>
    </source>
</reference>
<sequence length="80" mass="8821">MHTTAPRIPAGPELEARFAEIVNQLTRRGLLAGAGGLALTALPTVRAGHAYPISWNDVCSYRWAQRALRDFESRLKQYAA</sequence>
<organism evidence="1 2">
    <name type="scientific">Peterkaempfera bronchialis</name>
    <dbReference type="NCBI Taxonomy" id="2126346"/>
    <lineage>
        <taxon>Bacteria</taxon>
        <taxon>Bacillati</taxon>
        <taxon>Actinomycetota</taxon>
        <taxon>Actinomycetes</taxon>
        <taxon>Kitasatosporales</taxon>
        <taxon>Streptomycetaceae</taxon>
        <taxon>Peterkaempfera</taxon>
    </lineage>
</organism>
<keyword evidence="2" id="KW-1185">Reference proteome</keyword>
<dbReference type="RefSeq" id="WP_111495110.1">
    <property type="nucleotide sequence ID" value="NZ_CP031264.1"/>
</dbReference>
<dbReference type="AlphaFoldDB" id="A0A345T2Y0"/>
<evidence type="ECO:0000313" key="2">
    <source>
        <dbReference type="Proteomes" id="UP000249340"/>
    </source>
</evidence>